<proteinExistence type="predicted"/>
<dbReference type="Pfam" id="PF06580">
    <property type="entry name" value="His_kinase"/>
    <property type="match status" value="1"/>
</dbReference>
<comment type="subcellular location">
    <subcellularLocation>
        <location evidence="1">Membrane</location>
    </subcellularLocation>
</comment>
<dbReference type="Pfam" id="PF00672">
    <property type="entry name" value="HAMP"/>
    <property type="match status" value="1"/>
</dbReference>
<accession>A0A9D2S169</accession>
<reference evidence="7" key="2">
    <citation type="submission" date="2021-04" db="EMBL/GenBank/DDBJ databases">
        <authorList>
            <person name="Gilroy R."/>
        </authorList>
    </citation>
    <scope>NUCLEOTIDE SEQUENCE</scope>
    <source>
        <strain evidence="7">ChiBcec8-14828</strain>
    </source>
</reference>
<evidence type="ECO:0000313" key="8">
    <source>
        <dbReference type="Proteomes" id="UP000824209"/>
    </source>
</evidence>
<keyword evidence="3" id="KW-0808">Transferase</keyword>
<protein>
    <submittedName>
        <fullName evidence="7">Histidine kinase</fullName>
    </submittedName>
</protein>
<dbReference type="PROSITE" id="PS50885">
    <property type="entry name" value="HAMP"/>
    <property type="match status" value="1"/>
</dbReference>
<sequence length="599" mass="67342">MFRLRHLIRTRVIFLSLTFTALIALSVSLASVWALYRTIFHATAQSTEYNLQIVANNLYQSIAEIDQLADWCTVDSTMRNFVFSSSPVKQVLDVYNLMLNKYSSLRTSRYLRRVLVTSGENRIMQQGTALAQSQALTAETIPLLPGFANGTKDDSWSTLCEDPLIWFGQKEVIPVIRTMSASSGGATAKVYIAVSSDLITDTIHDYSLMQDNELFWFMGENIWNIEDGSLTPFEGNYSDFIEEENPNQLVLLDRRTRVLEYQGKTLLAYPVGTHNLYIVQALPEVVLLGQLPTMLIPFIGALAAILLLGLILALLLRNMIAAPVAALQAQLQRIGEGDFTPNPDIEWANEMGDIGRGINGLSRSVCTLMEKRLEDERQKKDLEYRMLQNQINPHFLYNTLNSIKWMATIQHATGIAEMTISLSRLLKSVSKGNERLVPLQEEFALLNDYFTIQQYRYGGTITLDVIWIEDERLCQDCMIPRFTLQPLVENAIFHGIEPKGCAGGIELTIKTDKETGDVLILLTDDGVGMSDEQAKQILTEPSAEQASAKFRHVGVWNVHRRLQYSFGEDYGLSVDAQLGQGTTVTIRLPGNYDKKENET</sequence>
<dbReference type="GO" id="GO:0016020">
    <property type="term" value="C:membrane"/>
    <property type="evidence" value="ECO:0007669"/>
    <property type="project" value="UniProtKB-SubCell"/>
</dbReference>
<keyword evidence="4 7" id="KW-0418">Kinase</keyword>
<dbReference type="Proteomes" id="UP000824209">
    <property type="component" value="Unassembled WGS sequence"/>
</dbReference>
<dbReference type="Gene3D" id="6.10.340.10">
    <property type="match status" value="1"/>
</dbReference>
<dbReference type="AlphaFoldDB" id="A0A9D2S169"/>
<dbReference type="PANTHER" id="PTHR34220:SF7">
    <property type="entry name" value="SENSOR HISTIDINE KINASE YPDA"/>
    <property type="match status" value="1"/>
</dbReference>
<evidence type="ECO:0000256" key="5">
    <source>
        <dbReference type="SAM" id="Phobius"/>
    </source>
</evidence>
<evidence type="ECO:0000256" key="1">
    <source>
        <dbReference type="ARBA" id="ARBA00004370"/>
    </source>
</evidence>
<dbReference type="SMART" id="SM00304">
    <property type="entry name" value="HAMP"/>
    <property type="match status" value="1"/>
</dbReference>
<dbReference type="Pfam" id="PF02518">
    <property type="entry name" value="HATPase_c"/>
    <property type="match status" value="1"/>
</dbReference>
<dbReference type="Gene3D" id="3.30.565.10">
    <property type="entry name" value="Histidine kinase-like ATPase, C-terminal domain"/>
    <property type="match status" value="1"/>
</dbReference>
<evidence type="ECO:0000256" key="2">
    <source>
        <dbReference type="ARBA" id="ARBA00022553"/>
    </source>
</evidence>
<keyword evidence="5" id="KW-1133">Transmembrane helix</keyword>
<comment type="caution">
    <text evidence="7">The sequence shown here is derived from an EMBL/GenBank/DDBJ whole genome shotgun (WGS) entry which is preliminary data.</text>
</comment>
<dbReference type="GO" id="GO:0000155">
    <property type="term" value="F:phosphorelay sensor kinase activity"/>
    <property type="evidence" value="ECO:0007669"/>
    <property type="project" value="InterPro"/>
</dbReference>
<dbReference type="InterPro" id="IPR003594">
    <property type="entry name" value="HATPase_dom"/>
</dbReference>
<dbReference type="InterPro" id="IPR036890">
    <property type="entry name" value="HATPase_C_sf"/>
</dbReference>
<keyword evidence="2" id="KW-0597">Phosphoprotein</keyword>
<feature type="transmembrane region" description="Helical" evidence="5">
    <location>
        <begin position="294"/>
        <end position="316"/>
    </location>
</feature>
<keyword evidence="5" id="KW-0812">Transmembrane</keyword>
<organism evidence="7 8">
    <name type="scientific">Candidatus Ruthenibacterium avium</name>
    <dbReference type="NCBI Taxonomy" id="2838751"/>
    <lineage>
        <taxon>Bacteria</taxon>
        <taxon>Bacillati</taxon>
        <taxon>Bacillota</taxon>
        <taxon>Clostridia</taxon>
        <taxon>Eubacteriales</taxon>
        <taxon>Oscillospiraceae</taxon>
        <taxon>Ruthenibacterium</taxon>
    </lineage>
</organism>
<evidence type="ECO:0000259" key="6">
    <source>
        <dbReference type="PROSITE" id="PS50885"/>
    </source>
</evidence>
<gene>
    <name evidence="7" type="ORF">H9943_03960</name>
</gene>
<dbReference type="InterPro" id="IPR010559">
    <property type="entry name" value="Sig_transdc_His_kin_internal"/>
</dbReference>
<feature type="transmembrane region" description="Helical" evidence="5">
    <location>
        <begin position="12"/>
        <end position="36"/>
    </location>
</feature>
<dbReference type="SUPFAM" id="SSF55874">
    <property type="entry name" value="ATPase domain of HSP90 chaperone/DNA topoisomerase II/histidine kinase"/>
    <property type="match status" value="1"/>
</dbReference>
<evidence type="ECO:0000313" key="7">
    <source>
        <dbReference type="EMBL" id="HJB39531.1"/>
    </source>
</evidence>
<dbReference type="InterPro" id="IPR003660">
    <property type="entry name" value="HAMP_dom"/>
</dbReference>
<reference evidence="7" key="1">
    <citation type="journal article" date="2021" name="PeerJ">
        <title>Extensive microbial diversity within the chicken gut microbiome revealed by metagenomics and culture.</title>
        <authorList>
            <person name="Gilroy R."/>
            <person name="Ravi A."/>
            <person name="Getino M."/>
            <person name="Pursley I."/>
            <person name="Horton D.L."/>
            <person name="Alikhan N.F."/>
            <person name="Baker D."/>
            <person name="Gharbi K."/>
            <person name="Hall N."/>
            <person name="Watson M."/>
            <person name="Adriaenssens E.M."/>
            <person name="Foster-Nyarko E."/>
            <person name="Jarju S."/>
            <person name="Secka A."/>
            <person name="Antonio M."/>
            <person name="Oren A."/>
            <person name="Chaudhuri R.R."/>
            <person name="La Ragione R."/>
            <person name="Hildebrand F."/>
            <person name="Pallen M.J."/>
        </authorList>
    </citation>
    <scope>NUCLEOTIDE SEQUENCE</scope>
    <source>
        <strain evidence="7">ChiBcec8-14828</strain>
    </source>
</reference>
<name>A0A9D2S169_9FIRM</name>
<feature type="domain" description="HAMP" evidence="6">
    <location>
        <begin position="318"/>
        <end position="370"/>
    </location>
</feature>
<evidence type="ECO:0000256" key="4">
    <source>
        <dbReference type="ARBA" id="ARBA00022777"/>
    </source>
</evidence>
<dbReference type="CDD" id="cd06225">
    <property type="entry name" value="HAMP"/>
    <property type="match status" value="1"/>
</dbReference>
<dbReference type="PANTHER" id="PTHR34220">
    <property type="entry name" value="SENSOR HISTIDINE KINASE YPDA"/>
    <property type="match status" value="1"/>
</dbReference>
<dbReference type="InterPro" id="IPR050640">
    <property type="entry name" value="Bact_2-comp_sensor_kinase"/>
</dbReference>
<dbReference type="EMBL" id="DWYA01000038">
    <property type="protein sequence ID" value="HJB39531.1"/>
    <property type="molecule type" value="Genomic_DNA"/>
</dbReference>
<keyword evidence="5" id="KW-0472">Membrane</keyword>
<evidence type="ECO:0000256" key="3">
    <source>
        <dbReference type="ARBA" id="ARBA00022679"/>
    </source>
</evidence>